<organism evidence="1 2">
    <name type="scientific">Citrus sinensis</name>
    <name type="common">Sweet orange</name>
    <name type="synonym">Citrus aurantium var. sinensis</name>
    <dbReference type="NCBI Taxonomy" id="2711"/>
    <lineage>
        <taxon>Eukaryota</taxon>
        <taxon>Viridiplantae</taxon>
        <taxon>Streptophyta</taxon>
        <taxon>Embryophyta</taxon>
        <taxon>Tracheophyta</taxon>
        <taxon>Spermatophyta</taxon>
        <taxon>Magnoliopsida</taxon>
        <taxon>eudicotyledons</taxon>
        <taxon>Gunneridae</taxon>
        <taxon>Pentapetalae</taxon>
        <taxon>rosids</taxon>
        <taxon>malvids</taxon>
        <taxon>Sapindales</taxon>
        <taxon>Rutaceae</taxon>
        <taxon>Aurantioideae</taxon>
        <taxon>Citrus</taxon>
    </lineage>
</organism>
<protein>
    <submittedName>
        <fullName evidence="1">Calcium-binding EF-hand family protein</fullName>
    </submittedName>
</protein>
<reference evidence="2" key="1">
    <citation type="journal article" date="2023" name="Hortic. Res.">
        <title>A chromosome-level phased genome enabling allele-level studies in sweet orange: a case study on citrus Huanglongbing tolerance.</title>
        <authorList>
            <person name="Wu B."/>
            <person name="Yu Q."/>
            <person name="Deng Z."/>
            <person name="Duan Y."/>
            <person name="Luo F."/>
            <person name="Gmitter F. Jr."/>
        </authorList>
    </citation>
    <scope>NUCLEOTIDE SEQUENCE [LARGE SCALE GENOMIC DNA]</scope>
    <source>
        <strain evidence="2">cv. Valencia</strain>
    </source>
</reference>
<comment type="caution">
    <text evidence="1">The sequence shown here is derived from an EMBL/GenBank/DDBJ whole genome shotgun (WGS) entry which is preliminary data.</text>
</comment>
<proteinExistence type="predicted"/>
<accession>A0ACB8I747</accession>
<keyword evidence="2" id="KW-1185">Reference proteome</keyword>
<gene>
    <name evidence="1" type="ORF">KPL71_027537</name>
</gene>
<dbReference type="Proteomes" id="UP000829398">
    <property type="component" value="Chromosome 9"/>
</dbReference>
<evidence type="ECO:0000313" key="1">
    <source>
        <dbReference type="EMBL" id="KAH9682985.1"/>
    </source>
</evidence>
<sequence>MEALRKVALAYYNSGTDEERRLFNQFFQSMDKDGNRRVSYREFADFMSLQAHDENMRTRDFFDKLNINRSGGLDSMEVLTLYYILKSGRPICGQCKTFVTNEYFTCMKCFERQTAAYSICLKCFRDKGGLDHNHARSYFVDNFSLLESLRKKPLPNHQVSSRITPSQRADTSRPDHSGSPSNTPAVGRVSSRITPSQRTATSRPDHSGSPSNTPAVGRVSSRITPSQRTDTSRPDHSGSPSNTPAVGRVSSRITPSQRTATSRPDHSGSPSNLAIVPYNPNIPGERRNPWQVYFRLLEAGLHLASIVAGCSVM</sequence>
<dbReference type="EMBL" id="CM039178">
    <property type="protein sequence ID" value="KAH9682985.1"/>
    <property type="molecule type" value="Genomic_DNA"/>
</dbReference>
<name>A0ACB8I747_CITSI</name>
<evidence type="ECO:0000313" key="2">
    <source>
        <dbReference type="Proteomes" id="UP000829398"/>
    </source>
</evidence>